<feature type="non-terminal residue" evidence="5">
    <location>
        <position position="108"/>
    </location>
</feature>
<dbReference type="FunFam" id="2.20.100.10:FF:000004">
    <property type="entry name" value="Adhesion G protein-coupled receptor B2"/>
    <property type="match status" value="2"/>
</dbReference>
<evidence type="ECO:0000313" key="5">
    <source>
        <dbReference type="EMBL" id="ESO92405.1"/>
    </source>
</evidence>
<proteinExistence type="predicted"/>
<accession>V4ABG1</accession>
<evidence type="ECO:0000256" key="2">
    <source>
        <dbReference type="ARBA" id="ARBA00022737"/>
    </source>
</evidence>
<organism evidence="5 6">
    <name type="scientific">Lottia gigantea</name>
    <name type="common">Giant owl limpet</name>
    <dbReference type="NCBI Taxonomy" id="225164"/>
    <lineage>
        <taxon>Eukaryota</taxon>
        <taxon>Metazoa</taxon>
        <taxon>Spiralia</taxon>
        <taxon>Lophotrochozoa</taxon>
        <taxon>Mollusca</taxon>
        <taxon>Gastropoda</taxon>
        <taxon>Patellogastropoda</taxon>
        <taxon>Lottioidea</taxon>
        <taxon>Lottiidae</taxon>
        <taxon>Lottia</taxon>
    </lineage>
</organism>
<sequence>DGVLEPWAAWSECSLSCGGGISERERSCIGPEYNGKDCTGPLVETKPCNEQNCPIDGIWKEWSTWDECSLTCGGGTQNRRRECIEPKFGGAACPGDALESKDCNIQNC</sequence>
<dbReference type="SMART" id="SM00209">
    <property type="entry name" value="TSP1"/>
    <property type="match status" value="2"/>
</dbReference>
<dbReference type="PANTHER" id="PTHR22906:SF46">
    <property type="entry name" value="HEMICENTIN-1-LIKE"/>
    <property type="match status" value="1"/>
</dbReference>
<evidence type="ECO:0000256" key="1">
    <source>
        <dbReference type="ARBA" id="ARBA00022729"/>
    </source>
</evidence>
<dbReference type="Gene3D" id="2.20.100.10">
    <property type="entry name" value="Thrombospondin type-1 (TSP1) repeat"/>
    <property type="match status" value="2"/>
</dbReference>
<evidence type="ECO:0000256" key="3">
    <source>
        <dbReference type="ARBA" id="ARBA00023157"/>
    </source>
</evidence>
<dbReference type="InterPro" id="IPR036383">
    <property type="entry name" value="TSP1_rpt_sf"/>
</dbReference>
<evidence type="ECO:0000313" key="6">
    <source>
        <dbReference type="Proteomes" id="UP000030746"/>
    </source>
</evidence>
<dbReference type="GeneID" id="20251515"/>
<dbReference type="PRINTS" id="PR01705">
    <property type="entry name" value="TSP1REPEAT"/>
</dbReference>
<dbReference type="KEGG" id="lgi:LOTGIDRAFT_59578"/>
<protein>
    <recommendedName>
        <fullName evidence="7">Spondin-like TSP1 domain-containing protein</fullName>
    </recommendedName>
</protein>
<feature type="non-terminal residue" evidence="5">
    <location>
        <position position="1"/>
    </location>
</feature>
<dbReference type="STRING" id="225164.V4ABG1"/>
<evidence type="ECO:0000256" key="4">
    <source>
        <dbReference type="ARBA" id="ARBA00023180"/>
    </source>
</evidence>
<dbReference type="CTD" id="20251515"/>
<name>V4ABG1_LOTGI</name>
<keyword evidence="2" id="KW-0677">Repeat</keyword>
<dbReference type="RefSeq" id="XP_009056851.1">
    <property type="nucleotide sequence ID" value="XM_009058603.1"/>
</dbReference>
<dbReference type="PROSITE" id="PS50092">
    <property type="entry name" value="TSP1"/>
    <property type="match status" value="2"/>
</dbReference>
<keyword evidence="3" id="KW-1015">Disulfide bond</keyword>
<evidence type="ECO:0008006" key="7">
    <source>
        <dbReference type="Google" id="ProtNLM"/>
    </source>
</evidence>
<keyword evidence="6" id="KW-1185">Reference proteome</keyword>
<dbReference type="SUPFAM" id="SSF82895">
    <property type="entry name" value="TSP-1 type 1 repeat"/>
    <property type="match status" value="2"/>
</dbReference>
<keyword evidence="4" id="KW-0325">Glycoprotein</keyword>
<dbReference type="HOGENOM" id="CLU_047129_1_0_1"/>
<dbReference type="PANTHER" id="PTHR22906">
    <property type="entry name" value="PROPERDIN"/>
    <property type="match status" value="1"/>
</dbReference>
<dbReference type="OrthoDB" id="446173at2759"/>
<keyword evidence="1" id="KW-0732">Signal</keyword>
<reference evidence="5 6" key="1">
    <citation type="journal article" date="2013" name="Nature">
        <title>Insights into bilaterian evolution from three spiralian genomes.</title>
        <authorList>
            <person name="Simakov O."/>
            <person name="Marletaz F."/>
            <person name="Cho S.J."/>
            <person name="Edsinger-Gonzales E."/>
            <person name="Havlak P."/>
            <person name="Hellsten U."/>
            <person name="Kuo D.H."/>
            <person name="Larsson T."/>
            <person name="Lv J."/>
            <person name="Arendt D."/>
            <person name="Savage R."/>
            <person name="Osoegawa K."/>
            <person name="de Jong P."/>
            <person name="Grimwood J."/>
            <person name="Chapman J.A."/>
            <person name="Shapiro H."/>
            <person name="Aerts A."/>
            <person name="Otillar R.P."/>
            <person name="Terry A.Y."/>
            <person name="Boore J.L."/>
            <person name="Grigoriev I.V."/>
            <person name="Lindberg D.R."/>
            <person name="Seaver E.C."/>
            <person name="Weisblat D.A."/>
            <person name="Putnam N.H."/>
            <person name="Rokhsar D.S."/>
        </authorList>
    </citation>
    <scope>NUCLEOTIDE SEQUENCE [LARGE SCALE GENOMIC DNA]</scope>
</reference>
<dbReference type="AlphaFoldDB" id="V4ABG1"/>
<gene>
    <name evidence="5" type="ORF">LOTGIDRAFT_59578</name>
</gene>
<dbReference type="Pfam" id="PF00090">
    <property type="entry name" value="TSP_1"/>
    <property type="match status" value="2"/>
</dbReference>
<dbReference type="OMA" id="WGNYTEC"/>
<dbReference type="InterPro" id="IPR052065">
    <property type="entry name" value="Compl_asym_regulator"/>
</dbReference>
<dbReference type="InterPro" id="IPR000884">
    <property type="entry name" value="TSP1_rpt"/>
</dbReference>
<dbReference type="Proteomes" id="UP000030746">
    <property type="component" value="Unassembled WGS sequence"/>
</dbReference>
<dbReference type="EMBL" id="KB202094">
    <property type="protein sequence ID" value="ESO92405.1"/>
    <property type="molecule type" value="Genomic_DNA"/>
</dbReference>